<feature type="transmembrane region" description="Helical" evidence="6">
    <location>
        <begin position="768"/>
        <end position="799"/>
    </location>
</feature>
<feature type="transmembrane region" description="Helical" evidence="6">
    <location>
        <begin position="811"/>
        <end position="831"/>
    </location>
</feature>
<evidence type="ECO:0000256" key="2">
    <source>
        <dbReference type="ARBA" id="ARBA00022475"/>
    </source>
</evidence>
<feature type="transmembrane region" description="Helical" evidence="6">
    <location>
        <begin position="263"/>
        <end position="287"/>
    </location>
</feature>
<dbReference type="InterPro" id="IPR003838">
    <property type="entry name" value="ABC3_permease_C"/>
</dbReference>
<dbReference type="Proteomes" id="UP000190897">
    <property type="component" value="Unassembled WGS sequence"/>
</dbReference>
<proteinExistence type="predicted"/>
<feature type="transmembrane region" description="Helical" evidence="6">
    <location>
        <begin position="482"/>
        <end position="505"/>
    </location>
</feature>
<dbReference type="PANTHER" id="PTHR30287:SF1">
    <property type="entry name" value="INNER MEMBRANE PROTEIN"/>
    <property type="match status" value="1"/>
</dbReference>
<evidence type="ECO:0000256" key="4">
    <source>
        <dbReference type="ARBA" id="ARBA00022989"/>
    </source>
</evidence>
<keyword evidence="10" id="KW-1185">Reference proteome</keyword>
<comment type="subcellular location">
    <subcellularLocation>
        <location evidence="1">Cell membrane</location>
        <topology evidence="1">Multi-pass membrane protein</topology>
    </subcellularLocation>
</comment>
<evidence type="ECO:0000313" key="10">
    <source>
        <dbReference type="Proteomes" id="UP000190897"/>
    </source>
</evidence>
<evidence type="ECO:0000256" key="6">
    <source>
        <dbReference type="SAM" id="Phobius"/>
    </source>
</evidence>
<dbReference type="EMBL" id="FUZA01000001">
    <property type="protein sequence ID" value="SKB48332.1"/>
    <property type="molecule type" value="Genomic_DNA"/>
</dbReference>
<dbReference type="PANTHER" id="PTHR30287">
    <property type="entry name" value="MEMBRANE COMPONENT OF PREDICTED ABC SUPERFAMILY METABOLITE UPTAKE TRANSPORTER"/>
    <property type="match status" value="1"/>
</dbReference>
<feature type="transmembrane region" description="Helical" evidence="6">
    <location>
        <begin position="723"/>
        <end position="747"/>
    </location>
</feature>
<feature type="transmembrane region" description="Helical" evidence="6">
    <location>
        <begin position="28"/>
        <end position="49"/>
    </location>
</feature>
<feature type="transmembrane region" description="Helical" evidence="6">
    <location>
        <begin position="429"/>
        <end position="454"/>
    </location>
</feature>
<gene>
    <name evidence="9" type="ORF">SAMN05660293_00465</name>
</gene>
<evidence type="ECO:0000256" key="1">
    <source>
        <dbReference type="ARBA" id="ARBA00004651"/>
    </source>
</evidence>
<keyword evidence="5 6" id="KW-0472">Membrane</keyword>
<dbReference type="AlphaFoldDB" id="A0A1T5BM28"/>
<accession>A0A1T5BM28</accession>
<feature type="domain" description="ABC3 transporter permease C-terminal" evidence="7">
    <location>
        <begin position="266"/>
        <end position="385"/>
    </location>
</feature>
<reference evidence="10" key="1">
    <citation type="submission" date="2017-02" db="EMBL/GenBank/DDBJ databases">
        <authorList>
            <person name="Varghese N."/>
            <person name="Submissions S."/>
        </authorList>
    </citation>
    <scope>NUCLEOTIDE SEQUENCE [LARGE SCALE GENOMIC DNA]</scope>
    <source>
        <strain evidence="10">DSM 22270</strain>
    </source>
</reference>
<feature type="transmembrane region" description="Helical" evidence="6">
    <location>
        <begin position="308"/>
        <end position="333"/>
    </location>
</feature>
<feature type="transmembrane region" description="Helical" evidence="6">
    <location>
        <begin position="403"/>
        <end position="423"/>
    </location>
</feature>
<feature type="transmembrane region" description="Helical" evidence="6">
    <location>
        <begin position="353"/>
        <end position="374"/>
    </location>
</feature>
<dbReference type="STRING" id="651661.SAMN05660293_00465"/>
<evidence type="ECO:0000313" key="9">
    <source>
        <dbReference type="EMBL" id="SKB48332.1"/>
    </source>
</evidence>
<feature type="domain" description="MacB-like periplasmic core" evidence="8">
    <location>
        <begin position="29"/>
        <end position="233"/>
    </location>
</feature>
<evidence type="ECO:0000256" key="5">
    <source>
        <dbReference type="ARBA" id="ARBA00023136"/>
    </source>
</evidence>
<evidence type="ECO:0000259" key="7">
    <source>
        <dbReference type="Pfam" id="PF02687"/>
    </source>
</evidence>
<sequence>MNMNQDKINFPWLLQMAWRDSRKNRSRLLLFISSIILGIAALVAIYSLGDNLRQNIDNQAATLIGADLALNTGKSVEGKAKALVDSLGKIRSEERSFASMIYFPKNGGNRLAQVKALEGDFPYYGKFETVPVTAEETFRNGQQALVDQTLMLQYQAKVGDSIKIGNVTFAIAGILEKAPGSTGLTSTVAPSVYIPMRYLKQTGLMQKGSRVAYRYYYKFAPNTDVEKLAKQLEPRFEAGDLDYKTIQSQKEDTGRSFKDLTRFLALVGFVALLLGCIGVASAIHIYIREKLNSIAILRCLGVKGSQAFLIYLIQIAGIGIIGSILGALLGTTIQQFLPVVIKDFLPFELTTDISWLAIGQGLAIGVLISILFALPPLVSIRKVSPLNVLRVSLDAMKMERDPWAWLLYGLIVVFIYGFAFLQMQTWIEALVFTASILASFVVLYAIASLLMWLVRKFFPTSWSYLWRQGLANLYRPNNQTSILVVSIGLGTCLVCTLFFVQTILLNRVKMSSSGNQPNIVLFDIQGSQKEAVLAIAKAQNVPVNQNVAIVNMRLEEVNGKTASDFEGDTTAEQSRRIFGREYRVTFRDSLSSTEKLTKGNWKGTYKSTDGLIPISIEQGFADRSRLKLGDTLIFNVQGTMMSTTISSFREVNWGEVQTNFLVIFPTGVLEDAPQFHVMLTHVPNPQASAVFQQAIVRQFPNISIIDLALVLRVLDDIFNKIGFVIRFMAGFSILTGLIVLIASVLISKYQRLQESVLLRTLGASRKQIFAITALEYFFLGSLAALTGILLSLAGSWLLAKFSFEAEFKPELLPVLIVFLFVSLMTVFIGLVNSRGILSRPPLEVLRQDV</sequence>
<dbReference type="InterPro" id="IPR038766">
    <property type="entry name" value="Membrane_comp_ABC_pdt"/>
</dbReference>
<feature type="domain" description="ABC3 transporter permease C-terminal" evidence="7">
    <location>
        <begin position="727"/>
        <end position="841"/>
    </location>
</feature>
<keyword evidence="2" id="KW-1003">Cell membrane</keyword>
<evidence type="ECO:0000256" key="3">
    <source>
        <dbReference type="ARBA" id="ARBA00022692"/>
    </source>
</evidence>
<organism evidence="9 10">
    <name type="scientific">Dyadobacter psychrophilus</name>
    <dbReference type="NCBI Taxonomy" id="651661"/>
    <lineage>
        <taxon>Bacteria</taxon>
        <taxon>Pseudomonadati</taxon>
        <taxon>Bacteroidota</taxon>
        <taxon>Cytophagia</taxon>
        <taxon>Cytophagales</taxon>
        <taxon>Spirosomataceae</taxon>
        <taxon>Dyadobacter</taxon>
    </lineage>
</organism>
<dbReference type="InterPro" id="IPR025857">
    <property type="entry name" value="MacB_PCD"/>
</dbReference>
<keyword evidence="4 6" id="KW-1133">Transmembrane helix</keyword>
<dbReference type="Pfam" id="PF12704">
    <property type="entry name" value="MacB_PCD"/>
    <property type="match status" value="1"/>
</dbReference>
<protein>
    <submittedName>
        <fullName evidence="9">Putative ABC transport system permease protein</fullName>
    </submittedName>
</protein>
<dbReference type="GO" id="GO:0005886">
    <property type="term" value="C:plasma membrane"/>
    <property type="evidence" value="ECO:0007669"/>
    <property type="project" value="UniProtKB-SubCell"/>
</dbReference>
<name>A0A1T5BM28_9BACT</name>
<keyword evidence="3 6" id="KW-0812">Transmembrane</keyword>
<dbReference type="Pfam" id="PF02687">
    <property type="entry name" value="FtsX"/>
    <property type="match status" value="2"/>
</dbReference>
<evidence type="ECO:0000259" key="8">
    <source>
        <dbReference type="Pfam" id="PF12704"/>
    </source>
</evidence>